<comment type="caution">
    <text evidence="10">The sequence shown here is derived from an EMBL/GenBank/DDBJ whole genome shotgun (WGS) entry which is preliminary data.</text>
</comment>
<evidence type="ECO:0000256" key="2">
    <source>
        <dbReference type="ARBA" id="ARBA00022649"/>
    </source>
</evidence>
<dbReference type="Proteomes" id="UP001223420">
    <property type="component" value="Unassembled WGS sequence"/>
</dbReference>
<dbReference type="RefSeq" id="WP_230364871.1">
    <property type="nucleotide sequence ID" value="NZ_JAJALK010000001.1"/>
</dbReference>
<evidence type="ECO:0000256" key="7">
    <source>
        <dbReference type="ARBA" id="ARBA00038093"/>
    </source>
</evidence>
<keyword evidence="6 8" id="KW-0460">Magnesium</keyword>
<comment type="similarity">
    <text evidence="7 8">Belongs to the PINc/VapC protein family.</text>
</comment>
<evidence type="ECO:0000259" key="9">
    <source>
        <dbReference type="Pfam" id="PF01850"/>
    </source>
</evidence>
<protein>
    <recommendedName>
        <fullName evidence="8">Ribonuclease VapC</fullName>
        <shortName evidence="8">RNase VapC</shortName>
        <ecNumber evidence="8">3.1.-.-</ecNumber>
    </recommendedName>
    <alternativeName>
        <fullName evidence="8">Toxin VapC</fullName>
    </alternativeName>
</protein>
<dbReference type="SUPFAM" id="SSF88723">
    <property type="entry name" value="PIN domain-like"/>
    <property type="match status" value="1"/>
</dbReference>
<dbReference type="CDD" id="cd18731">
    <property type="entry name" value="PIN_NgFitB-like"/>
    <property type="match status" value="1"/>
</dbReference>
<feature type="binding site" evidence="8">
    <location>
        <position position="5"/>
    </location>
    <ligand>
        <name>Mg(2+)</name>
        <dbReference type="ChEBI" id="CHEBI:18420"/>
    </ligand>
</feature>
<comment type="function">
    <text evidence="8">Toxic component of a toxin-antitoxin (TA) system. An RNase.</text>
</comment>
<dbReference type="GO" id="GO:0090729">
    <property type="term" value="F:toxin activity"/>
    <property type="evidence" value="ECO:0007669"/>
    <property type="project" value="UniProtKB-KW"/>
</dbReference>
<dbReference type="InterPro" id="IPR002716">
    <property type="entry name" value="PIN_dom"/>
</dbReference>
<dbReference type="GO" id="GO:0016787">
    <property type="term" value="F:hydrolase activity"/>
    <property type="evidence" value="ECO:0007669"/>
    <property type="project" value="UniProtKB-KW"/>
</dbReference>
<comment type="cofactor">
    <cofactor evidence="1 8">
        <name>Mg(2+)</name>
        <dbReference type="ChEBI" id="CHEBI:18420"/>
    </cofactor>
</comment>
<dbReference type="Gene3D" id="3.40.50.1010">
    <property type="entry name" value="5'-nuclease"/>
    <property type="match status" value="1"/>
</dbReference>
<evidence type="ECO:0000256" key="3">
    <source>
        <dbReference type="ARBA" id="ARBA00022722"/>
    </source>
</evidence>
<proteinExistence type="inferred from homology"/>
<evidence type="ECO:0000256" key="1">
    <source>
        <dbReference type="ARBA" id="ARBA00001946"/>
    </source>
</evidence>
<sequence length="141" mass="15683">MILLDTNVISELWRRDPEPKVLVWTDAQVIETLYLSVVTIAELRLGLAIMPKGRRRTTYQERLENEVVPAFADRILAFDLNASEAYAELMARAKTQGRAIGMADGYIAATAASRNMMVATRDLSPFEAAGVQTINPWDGRA</sequence>
<name>A0AAJ1TIH7_9HYPH</name>
<feature type="binding site" evidence="8">
    <location>
        <position position="104"/>
    </location>
    <ligand>
        <name>Mg(2+)</name>
        <dbReference type="ChEBI" id="CHEBI:18420"/>
    </ligand>
</feature>
<keyword evidence="3 8" id="KW-0540">Nuclease</keyword>
<dbReference type="InterPro" id="IPR050556">
    <property type="entry name" value="Type_II_TA_system_RNase"/>
</dbReference>
<dbReference type="Pfam" id="PF01850">
    <property type="entry name" value="PIN"/>
    <property type="match status" value="1"/>
</dbReference>
<reference evidence="10" key="1">
    <citation type="submission" date="2023-07" db="EMBL/GenBank/DDBJ databases">
        <title>Genomic Encyclopedia of Type Strains, Phase IV (KMG-IV): sequencing the most valuable type-strain genomes for metagenomic binning, comparative biology and taxonomic classification.</title>
        <authorList>
            <person name="Goeker M."/>
        </authorList>
    </citation>
    <scope>NUCLEOTIDE SEQUENCE</scope>
    <source>
        <strain evidence="10">DSM 19569</strain>
    </source>
</reference>
<dbReference type="GO" id="GO:0000287">
    <property type="term" value="F:magnesium ion binding"/>
    <property type="evidence" value="ECO:0007669"/>
    <property type="project" value="UniProtKB-UniRule"/>
</dbReference>
<evidence type="ECO:0000256" key="6">
    <source>
        <dbReference type="ARBA" id="ARBA00022842"/>
    </source>
</evidence>
<dbReference type="GO" id="GO:0004540">
    <property type="term" value="F:RNA nuclease activity"/>
    <property type="evidence" value="ECO:0007669"/>
    <property type="project" value="InterPro"/>
</dbReference>
<keyword evidence="8" id="KW-0800">Toxin</keyword>
<keyword evidence="2 8" id="KW-1277">Toxin-antitoxin system</keyword>
<dbReference type="InterPro" id="IPR029060">
    <property type="entry name" value="PIN-like_dom_sf"/>
</dbReference>
<feature type="domain" description="PIN" evidence="9">
    <location>
        <begin position="2"/>
        <end position="124"/>
    </location>
</feature>
<keyword evidence="5 8" id="KW-0378">Hydrolase</keyword>
<evidence type="ECO:0000313" key="11">
    <source>
        <dbReference type="Proteomes" id="UP001223420"/>
    </source>
</evidence>
<evidence type="ECO:0000256" key="8">
    <source>
        <dbReference type="HAMAP-Rule" id="MF_00265"/>
    </source>
</evidence>
<dbReference type="PANTHER" id="PTHR33653">
    <property type="entry name" value="RIBONUCLEASE VAPC2"/>
    <property type="match status" value="1"/>
</dbReference>
<evidence type="ECO:0000256" key="5">
    <source>
        <dbReference type="ARBA" id="ARBA00022801"/>
    </source>
</evidence>
<dbReference type="AlphaFoldDB" id="A0AAJ1TIH7"/>
<organism evidence="10 11">
    <name type="scientific">Methylobacterium brachiatum</name>
    <dbReference type="NCBI Taxonomy" id="269660"/>
    <lineage>
        <taxon>Bacteria</taxon>
        <taxon>Pseudomonadati</taxon>
        <taxon>Pseudomonadota</taxon>
        <taxon>Alphaproteobacteria</taxon>
        <taxon>Hyphomicrobiales</taxon>
        <taxon>Methylobacteriaceae</taxon>
        <taxon>Methylobacterium</taxon>
    </lineage>
</organism>
<evidence type="ECO:0000313" key="10">
    <source>
        <dbReference type="EMBL" id="MDQ0541717.1"/>
    </source>
</evidence>
<gene>
    <name evidence="8" type="primary">vapC</name>
    <name evidence="10" type="ORF">QO001_000625</name>
</gene>
<dbReference type="EMBL" id="JAUSWL010000001">
    <property type="protein sequence ID" value="MDQ0541717.1"/>
    <property type="molecule type" value="Genomic_DNA"/>
</dbReference>
<keyword evidence="4 8" id="KW-0479">Metal-binding</keyword>
<accession>A0AAJ1TIH7</accession>
<dbReference type="PANTHER" id="PTHR33653:SF1">
    <property type="entry name" value="RIBONUCLEASE VAPC2"/>
    <property type="match status" value="1"/>
</dbReference>
<dbReference type="EC" id="3.1.-.-" evidence="8"/>
<dbReference type="HAMAP" id="MF_00265">
    <property type="entry name" value="VapC_Nob1"/>
    <property type="match status" value="1"/>
</dbReference>
<evidence type="ECO:0000256" key="4">
    <source>
        <dbReference type="ARBA" id="ARBA00022723"/>
    </source>
</evidence>
<dbReference type="InterPro" id="IPR022907">
    <property type="entry name" value="VapC_family"/>
</dbReference>